<dbReference type="Pfam" id="PF15164">
    <property type="entry name" value="WBS28"/>
    <property type="match status" value="1"/>
</dbReference>
<feature type="transmembrane region" description="Helical" evidence="2">
    <location>
        <begin position="68"/>
        <end position="93"/>
    </location>
</feature>
<evidence type="ECO:0000256" key="1">
    <source>
        <dbReference type="SAM" id="MobiDB-lite"/>
    </source>
</evidence>
<protein>
    <submittedName>
        <fullName evidence="3">Transmembrane protein 270</fullName>
    </submittedName>
</protein>
<proteinExistence type="predicted"/>
<dbReference type="OrthoDB" id="9837709at2759"/>
<dbReference type="GeneTree" id="ENSGT00390000009243"/>
<dbReference type="RefSeq" id="XP_008846615.1">
    <property type="nucleotide sequence ID" value="XM_008848393.1"/>
</dbReference>
<dbReference type="Ensembl" id="ENSNGAT00000030208.1">
    <property type="protein sequence ID" value="ENSNGAP00000024500.1"/>
    <property type="gene ID" value="ENSNGAG00000022748.1"/>
</dbReference>
<name>A0A8C6RXI6_NANGA</name>
<dbReference type="KEGG" id="ngi:103746265"/>
<keyword evidence="2" id="KW-0472">Membrane</keyword>
<keyword evidence="4" id="KW-1185">Reference proteome</keyword>
<feature type="region of interest" description="Disordered" evidence="1">
    <location>
        <begin position="231"/>
        <end position="266"/>
    </location>
</feature>
<dbReference type="PANTHER" id="PTHR37369:SF1">
    <property type="entry name" value="TRANSMEMBRANE PROTEIN 270"/>
    <property type="match status" value="1"/>
</dbReference>
<reference evidence="3" key="2">
    <citation type="submission" date="2025-09" db="UniProtKB">
        <authorList>
            <consortium name="Ensembl"/>
        </authorList>
    </citation>
    <scope>IDENTIFICATION</scope>
</reference>
<reference evidence="3" key="1">
    <citation type="submission" date="2025-08" db="UniProtKB">
        <authorList>
            <consortium name="Ensembl"/>
        </authorList>
    </citation>
    <scope>IDENTIFICATION</scope>
</reference>
<feature type="transmembrane region" description="Helical" evidence="2">
    <location>
        <begin position="133"/>
        <end position="153"/>
    </location>
</feature>
<dbReference type="PANTHER" id="PTHR37369">
    <property type="entry name" value="TRANSMEMBRANE PROTEIN 270"/>
    <property type="match status" value="1"/>
</dbReference>
<gene>
    <name evidence="3" type="primary">Tmem270</name>
</gene>
<dbReference type="Proteomes" id="UP000694381">
    <property type="component" value="Unassembled WGS sequence"/>
</dbReference>
<keyword evidence="2" id="KW-0812">Transmembrane</keyword>
<dbReference type="InterPro" id="IPR029166">
    <property type="entry name" value="WBS28"/>
</dbReference>
<dbReference type="OMA" id="LYWWVES"/>
<evidence type="ECO:0000313" key="4">
    <source>
        <dbReference type="Proteomes" id="UP000694381"/>
    </source>
</evidence>
<dbReference type="CTD" id="135886"/>
<dbReference type="AlphaFoldDB" id="A0A8C6RXI6"/>
<accession>A0A8C6RXI6</accession>
<evidence type="ECO:0000313" key="3">
    <source>
        <dbReference type="Ensembl" id="ENSNGAP00000024500.1"/>
    </source>
</evidence>
<keyword evidence="2" id="KW-1133">Transmembrane helix</keyword>
<sequence>MEAAPQVRSGLLKTLLQVGKLSAMLIQNRTHLYHFLLLKIAIFQHWVSGLAQEARGSGSEQAHPPLGVIIICPMGLALRAWLAVLWAPLWVLLWVPRLAYTTGLCCTRTVRLALQRLGACEPLGLSVATCRDLFVSCLHSLMLVILLLFLLTWRLIQKAHCFSLDWLPSQNSAVPVPEALALMRRLYLWVEHTTMLTSWNLAYLVTWTTCLASHLLQAAFEHTAQLAQAQEAKLQEISGPSPPSSFPGSSTTEAGRFPSQPGTPGE</sequence>
<organism evidence="3 4">
    <name type="scientific">Nannospalax galili</name>
    <name type="common">Northern Israeli blind subterranean mole rat</name>
    <name type="synonym">Spalax galili</name>
    <dbReference type="NCBI Taxonomy" id="1026970"/>
    <lineage>
        <taxon>Eukaryota</taxon>
        <taxon>Metazoa</taxon>
        <taxon>Chordata</taxon>
        <taxon>Craniata</taxon>
        <taxon>Vertebrata</taxon>
        <taxon>Euteleostomi</taxon>
        <taxon>Mammalia</taxon>
        <taxon>Eutheria</taxon>
        <taxon>Euarchontoglires</taxon>
        <taxon>Glires</taxon>
        <taxon>Rodentia</taxon>
        <taxon>Myomorpha</taxon>
        <taxon>Muroidea</taxon>
        <taxon>Spalacidae</taxon>
        <taxon>Spalacinae</taxon>
        <taxon>Nannospalax</taxon>
    </lineage>
</organism>
<evidence type="ECO:0000256" key="2">
    <source>
        <dbReference type="SAM" id="Phobius"/>
    </source>
</evidence>
<dbReference type="GeneID" id="103746265"/>